<keyword evidence="12" id="KW-1185">Reference proteome</keyword>
<reference evidence="11" key="1">
    <citation type="submission" date="2021-04" db="EMBL/GenBank/DDBJ databases">
        <authorList>
            <person name="Chebbi M.A.C M."/>
        </authorList>
    </citation>
    <scope>NUCLEOTIDE SEQUENCE</scope>
</reference>
<evidence type="ECO:0000313" key="12">
    <source>
        <dbReference type="Proteomes" id="UP000786811"/>
    </source>
</evidence>
<protein>
    <submittedName>
        <fullName evidence="11">Olfactory receptor 216</fullName>
    </submittedName>
</protein>
<feature type="transmembrane region" description="Helical" evidence="10">
    <location>
        <begin position="29"/>
        <end position="57"/>
    </location>
</feature>
<gene>
    <name evidence="11" type="ORF">HICCMSTLAB_LOCUS11024</name>
</gene>
<dbReference type="GO" id="GO:0004984">
    <property type="term" value="F:olfactory receptor activity"/>
    <property type="evidence" value="ECO:0007669"/>
    <property type="project" value="InterPro"/>
</dbReference>
<feature type="transmembrane region" description="Helical" evidence="10">
    <location>
        <begin position="63"/>
        <end position="82"/>
    </location>
</feature>
<evidence type="ECO:0000256" key="6">
    <source>
        <dbReference type="ARBA" id="ARBA00022989"/>
    </source>
</evidence>
<keyword evidence="8 11" id="KW-0675">Receptor</keyword>
<keyword evidence="9" id="KW-0807">Transducer</keyword>
<dbReference type="PANTHER" id="PTHR21137">
    <property type="entry name" value="ODORANT RECEPTOR"/>
    <property type="match status" value="1"/>
</dbReference>
<evidence type="ECO:0000256" key="5">
    <source>
        <dbReference type="ARBA" id="ARBA00022725"/>
    </source>
</evidence>
<dbReference type="AlphaFoldDB" id="A0A8J2MPV3"/>
<keyword evidence="7 10" id="KW-0472">Membrane</keyword>
<dbReference type="InterPro" id="IPR004117">
    <property type="entry name" value="7tm6_olfct_rcpt"/>
</dbReference>
<evidence type="ECO:0000256" key="2">
    <source>
        <dbReference type="ARBA" id="ARBA00022475"/>
    </source>
</evidence>
<dbReference type="EMBL" id="CAJNRD030001123">
    <property type="protein sequence ID" value="CAG5102456.1"/>
    <property type="molecule type" value="Genomic_DNA"/>
</dbReference>
<evidence type="ECO:0000256" key="9">
    <source>
        <dbReference type="ARBA" id="ARBA00023224"/>
    </source>
</evidence>
<feature type="transmembrane region" description="Helical" evidence="10">
    <location>
        <begin position="289"/>
        <end position="308"/>
    </location>
</feature>
<keyword evidence="4 10" id="KW-0812">Transmembrane</keyword>
<dbReference type="GO" id="GO:0005886">
    <property type="term" value="C:plasma membrane"/>
    <property type="evidence" value="ECO:0007669"/>
    <property type="project" value="UniProtKB-SubCell"/>
</dbReference>
<feature type="non-terminal residue" evidence="11">
    <location>
        <position position="372"/>
    </location>
</feature>
<accession>A0A8J2MPV3</accession>
<feature type="transmembrane region" description="Helical" evidence="10">
    <location>
        <begin position="125"/>
        <end position="143"/>
    </location>
</feature>
<sequence length="372" mass="43151">MEVLQDNFSILAFIGVWKPIDLTDRWKSFLFYIYALVVTFMSYWFLITEIIGLAVYTKNINDFVANVFIVTALFTGCIKVTCFQRNRATFIDIINNLKRGFFEPQSQEELNIWEKRARKNRKISIYAYFWLLVGLEAITMAVLSSETINNRLLVFQAWLPYNYTTSTTIYWISSLEQLIAVHILGLVNFSFNLIFFGIMVNICIQMRILKLRYRNAITTDNLLTENPPGKLLEAKKLIQVFADCHISIIKLQVHSLFSTIVTIQYFVSAITLCTSAYNITKEQFGSYNFMLTIFYMHNITIELFLVCVSSNEVTHEFSDLADGFYDCEWYSVNNPSKISIAIMMTNTVKPVNFTCAYVIYLSLESFTRVSKL</sequence>
<evidence type="ECO:0000256" key="3">
    <source>
        <dbReference type="ARBA" id="ARBA00022606"/>
    </source>
</evidence>
<dbReference type="OrthoDB" id="6597368at2759"/>
<keyword evidence="5" id="KW-0552">Olfaction</keyword>
<keyword evidence="3" id="KW-0716">Sensory transduction</keyword>
<dbReference type="Pfam" id="PF02949">
    <property type="entry name" value="7tm_6"/>
    <property type="match status" value="1"/>
</dbReference>
<keyword evidence="6 10" id="KW-1133">Transmembrane helix</keyword>
<comment type="caution">
    <text evidence="11">The sequence shown here is derived from an EMBL/GenBank/DDBJ whole genome shotgun (WGS) entry which is preliminary data.</text>
</comment>
<name>A0A8J2MPV3_COTCN</name>
<proteinExistence type="predicted"/>
<dbReference type="PANTHER" id="PTHR21137:SF35">
    <property type="entry name" value="ODORANT RECEPTOR 19A-RELATED"/>
    <property type="match status" value="1"/>
</dbReference>
<evidence type="ECO:0000256" key="4">
    <source>
        <dbReference type="ARBA" id="ARBA00022692"/>
    </source>
</evidence>
<organism evidence="11 12">
    <name type="scientific">Cotesia congregata</name>
    <name type="common">Parasitoid wasp</name>
    <name type="synonym">Apanteles congregatus</name>
    <dbReference type="NCBI Taxonomy" id="51543"/>
    <lineage>
        <taxon>Eukaryota</taxon>
        <taxon>Metazoa</taxon>
        <taxon>Ecdysozoa</taxon>
        <taxon>Arthropoda</taxon>
        <taxon>Hexapoda</taxon>
        <taxon>Insecta</taxon>
        <taxon>Pterygota</taxon>
        <taxon>Neoptera</taxon>
        <taxon>Endopterygota</taxon>
        <taxon>Hymenoptera</taxon>
        <taxon>Apocrita</taxon>
        <taxon>Ichneumonoidea</taxon>
        <taxon>Braconidae</taxon>
        <taxon>Microgastrinae</taxon>
        <taxon>Cotesia</taxon>
    </lineage>
</organism>
<evidence type="ECO:0000256" key="10">
    <source>
        <dbReference type="SAM" id="Phobius"/>
    </source>
</evidence>
<evidence type="ECO:0000256" key="8">
    <source>
        <dbReference type="ARBA" id="ARBA00023170"/>
    </source>
</evidence>
<comment type="subcellular location">
    <subcellularLocation>
        <location evidence="1">Cell membrane</location>
        <topology evidence="1">Multi-pass membrane protein</topology>
    </subcellularLocation>
</comment>
<evidence type="ECO:0000256" key="1">
    <source>
        <dbReference type="ARBA" id="ARBA00004651"/>
    </source>
</evidence>
<dbReference type="GO" id="GO:0007165">
    <property type="term" value="P:signal transduction"/>
    <property type="evidence" value="ECO:0007669"/>
    <property type="project" value="UniProtKB-KW"/>
</dbReference>
<dbReference type="GO" id="GO:0005549">
    <property type="term" value="F:odorant binding"/>
    <property type="evidence" value="ECO:0007669"/>
    <property type="project" value="InterPro"/>
</dbReference>
<evidence type="ECO:0000256" key="7">
    <source>
        <dbReference type="ARBA" id="ARBA00023136"/>
    </source>
</evidence>
<dbReference type="Proteomes" id="UP000786811">
    <property type="component" value="Unassembled WGS sequence"/>
</dbReference>
<evidence type="ECO:0000313" key="11">
    <source>
        <dbReference type="EMBL" id="CAG5102456.1"/>
    </source>
</evidence>
<feature type="transmembrane region" description="Helical" evidence="10">
    <location>
        <begin position="179"/>
        <end position="204"/>
    </location>
</feature>
<keyword evidence="2" id="KW-1003">Cell membrane</keyword>